<evidence type="ECO:0000313" key="2">
    <source>
        <dbReference type="Proteomes" id="UP000183567"/>
    </source>
</evidence>
<proteinExistence type="predicted"/>
<accession>A0A1J8R2N0</accession>
<comment type="caution">
    <text evidence="1">The sequence shown here is derived from an EMBL/GenBank/DDBJ whole genome shotgun (WGS) entry which is preliminary data.</text>
</comment>
<reference evidence="1 2" key="1">
    <citation type="submission" date="2016-03" db="EMBL/GenBank/DDBJ databases">
        <title>Comparative genomics of the ectomycorrhizal sister species Rhizopogon vinicolor and Rhizopogon vesiculosus (Basidiomycota: Boletales) reveals a divergence of the mating type B locus.</title>
        <authorList>
            <person name="Mujic A.B."/>
            <person name="Kuo A."/>
            <person name="Tritt A."/>
            <person name="Lipzen A."/>
            <person name="Chen C."/>
            <person name="Johnson J."/>
            <person name="Sharma A."/>
            <person name="Barry K."/>
            <person name="Grigoriev I.V."/>
            <person name="Spatafora J.W."/>
        </authorList>
    </citation>
    <scope>NUCLEOTIDE SEQUENCE [LARGE SCALE GENOMIC DNA]</scope>
    <source>
        <strain evidence="1 2">AM-OR11-056</strain>
    </source>
</reference>
<evidence type="ECO:0000313" key="1">
    <source>
        <dbReference type="EMBL" id="OJA19905.1"/>
    </source>
</evidence>
<dbReference type="EMBL" id="LVVM01000795">
    <property type="protein sequence ID" value="OJA19905.1"/>
    <property type="molecule type" value="Genomic_DNA"/>
</dbReference>
<name>A0A1J8R2N0_9AGAM</name>
<dbReference type="Proteomes" id="UP000183567">
    <property type="component" value="Unassembled WGS sequence"/>
</dbReference>
<sequence>MSPLYCNTILSCLNARDFIQNGIHSEDDGSFPLGPSFISHASAPQRQVQLSVVVETKRTIETDSLDGRTLHGSSSPSGDRS</sequence>
<dbReference type="OrthoDB" id="2677454at2759"/>
<protein>
    <submittedName>
        <fullName evidence="1">Uncharacterized protein</fullName>
    </submittedName>
</protein>
<organism evidence="1 2">
    <name type="scientific">Rhizopogon vesiculosus</name>
    <dbReference type="NCBI Taxonomy" id="180088"/>
    <lineage>
        <taxon>Eukaryota</taxon>
        <taxon>Fungi</taxon>
        <taxon>Dikarya</taxon>
        <taxon>Basidiomycota</taxon>
        <taxon>Agaricomycotina</taxon>
        <taxon>Agaricomycetes</taxon>
        <taxon>Agaricomycetidae</taxon>
        <taxon>Boletales</taxon>
        <taxon>Suillineae</taxon>
        <taxon>Rhizopogonaceae</taxon>
        <taxon>Rhizopogon</taxon>
    </lineage>
</organism>
<gene>
    <name evidence="1" type="ORF">AZE42_13027</name>
</gene>
<keyword evidence="2" id="KW-1185">Reference proteome</keyword>
<dbReference type="AlphaFoldDB" id="A0A1J8R2N0"/>